<organism evidence="5 6">
    <name type="scientific">Microbacterium barkeri</name>
    <dbReference type="NCBI Taxonomy" id="33917"/>
    <lineage>
        <taxon>Bacteria</taxon>
        <taxon>Bacillati</taxon>
        <taxon>Actinomycetota</taxon>
        <taxon>Actinomycetes</taxon>
        <taxon>Micrococcales</taxon>
        <taxon>Microbacteriaceae</taxon>
        <taxon>Microbacterium</taxon>
    </lineage>
</organism>
<keyword evidence="3" id="KW-0472">Membrane</keyword>
<evidence type="ECO:0000313" key="6">
    <source>
        <dbReference type="Proteomes" id="UP001142462"/>
    </source>
</evidence>
<evidence type="ECO:0000256" key="3">
    <source>
        <dbReference type="SAM" id="Phobius"/>
    </source>
</evidence>
<keyword evidence="3" id="KW-0812">Transmembrane</keyword>
<keyword evidence="3" id="KW-1133">Transmembrane helix</keyword>
<evidence type="ECO:0000313" key="5">
    <source>
        <dbReference type="EMBL" id="GLJ61583.1"/>
    </source>
</evidence>
<comment type="caution">
    <text evidence="5">The sequence shown here is derived from an EMBL/GenBank/DDBJ whole genome shotgun (WGS) entry which is preliminary data.</text>
</comment>
<protein>
    <recommendedName>
        <fullName evidence="4">Prepilin type IV endopeptidase peptidase domain-containing protein</fullName>
    </recommendedName>
</protein>
<dbReference type="AlphaFoldDB" id="A0A9W6H3U9"/>
<reference evidence="5" key="2">
    <citation type="submission" date="2023-01" db="EMBL/GenBank/DDBJ databases">
        <authorList>
            <person name="Sun Q."/>
            <person name="Evtushenko L."/>
        </authorList>
    </citation>
    <scope>NUCLEOTIDE SEQUENCE</scope>
    <source>
        <strain evidence="5">VKM Ac-1020</strain>
    </source>
</reference>
<dbReference type="GO" id="GO:0004190">
    <property type="term" value="F:aspartic-type endopeptidase activity"/>
    <property type="evidence" value="ECO:0007669"/>
    <property type="project" value="InterPro"/>
</dbReference>
<feature type="transmembrane region" description="Helical" evidence="3">
    <location>
        <begin position="93"/>
        <end position="125"/>
    </location>
</feature>
<dbReference type="GO" id="GO:0005886">
    <property type="term" value="C:plasma membrane"/>
    <property type="evidence" value="ECO:0007669"/>
    <property type="project" value="TreeGrafter"/>
</dbReference>
<sequence>MPLPEVLAAVAYGGFLVVGVILMRVDIHEHRLPDRIVLPSTAALLAVVAAHAVSLGDAAPLARALLGGLALGAFYLALRVANPEGMGGGDVKLAALVGVFLAWHGWAVLAVGAAAAFVGGAAWALALLAARRADRDARIPFGPWMILGAWAGLLVA</sequence>
<dbReference type="InterPro" id="IPR000045">
    <property type="entry name" value="Prepilin_IV_endopep_pep"/>
</dbReference>
<dbReference type="PANTHER" id="PTHR30487">
    <property type="entry name" value="TYPE 4 PREPILIN-LIKE PROTEINS LEADER PEPTIDE-PROCESSING ENZYME"/>
    <property type="match status" value="1"/>
</dbReference>
<dbReference type="GO" id="GO:0006465">
    <property type="term" value="P:signal peptide processing"/>
    <property type="evidence" value="ECO:0007669"/>
    <property type="project" value="TreeGrafter"/>
</dbReference>
<dbReference type="PANTHER" id="PTHR30487:SF0">
    <property type="entry name" value="PREPILIN LEADER PEPTIDASE_N-METHYLTRANSFERASE-RELATED"/>
    <property type="match status" value="1"/>
</dbReference>
<dbReference type="PRINTS" id="PR00864">
    <property type="entry name" value="PREPILNPTASE"/>
</dbReference>
<dbReference type="Pfam" id="PF01478">
    <property type="entry name" value="Peptidase_A24"/>
    <property type="match status" value="1"/>
</dbReference>
<feature type="transmembrane region" description="Helical" evidence="3">
    <location>
        <begin position="6"/>
        <end position="25"/>
    </location>
</feature>
<evidence type="ECO:0000256" key="2">
    <source>
        <dbReference type="RuleBase" id="RU003793"/>
    </source>
</evidence>
<dbReference type="Gene3D" id="1.20.120.1220">
    <property type="match status" value="1"/>
</dbReference>
<dbReference type="InterPro" id="IPR014032">
    <property type="entry name" value="Peptidase_A24A_bac"/>
</dbReference>
<reference evidence="5" key="1">
    <citation type="journal article" date="2014" name="Int. J. Syst. Evol. Microbiol.">
        <title>Complete genome sequence of Corynebacterium casei LMG S-19264T (=DSM 44701T), isolated from a smear-ripened cheese.</title>
        <authorList>
            <consortium name="US DOE Joint Genome Institute (JGI-PGF)"/>
            <person name="Walter F."/>
            <person name="Albersmeier A."/>
            <person name="Kalinowski J."/>
            <person name="Ruckert C."/>
        </authorList>
    </citation>
    <scope>NUCLEOTIDE SEQUENCE</scope>
    <source>
        <strain evidence="5">VKM Ac-1020</strain>
    </source>
</reference>
<dbReference type="EMBL" id="BSEJ01000007">
    <property type="protein sequence ID" value="GLJ61583.1"/>
    <property type="molecule type" value="Genomic_DNA"/>
</dbReference>
<feature type="domain" description="Prepilin type IV endopeptidase peptidase" evidence="4">
    <location>
        <begin position="16"/>
        <end position="118"/>
    </location>
</feature>
<keyword evidence="6" id="KW-1185">Reference proteome</keyword>
<proteinExistence type="inferred from homology"/>
<gene>
    <name evidence="5" type="ORF">GCM10017576_17130</name>
</gene>
<dbReference type="InterPro" id="IPR050882">
    <property type="entry name" value="Prepilin_peptidase/N-MTase"/>
</dbReference>
<evidence type="ECO:0000256" key="1">
    <source>
        <dbReference type="ARBA" id="ARBA00005801"/>
    </source>
</evidence>
<name>A0A9W6H3U9_9MICO</name>
<comment type="similarity">
    <text evidence="1 2">Belongs to the peptidase A24 family.</text>
</comment>
<accession>A0A9W6H3U9</accession>
<feature type="transmembrane region" description="Helical" evidence="3">
    <location>
        <begin position="37"/>
        <end position="55"/>
    </location>
</feature>
<dbReference type="Proteomes" id="UP001142462">
    <property type="component" value="Unassembled WGS sequence"/>
</dbReference>
<evidence type="ECO:0000259" key="4">
    <source>
        <dbReference type="Pfam" id="PF01478"/>
    </source>
</evidence>
<dbReference type="RefSeq" id="WP_271173294.1">
    <property type="nucleotide sequence ID" value="NZ_BSEJ01000007.1"/>
</dbReference>